<comment type="subcellular location">
    <subcellularLocation>
        <location evidence="1">Nucleus</location>
        <location evidence="1">Nuclear pore complex</location>
    </subcellularLocation>
</comment>
<evidence type="ECO:0000256" key="4">
    <source>
        <dbReference type="ARBA" id="ARBA00022927"/>
    </source>
</evidence>
<evidence type="ECO:0000313" key="10">
    <source>
        <dbReference type="EMBL" id="KAK6358460.1"/>
    </source>
</evidence>
<evidence type="ECO:0000256" key="2">
    <source>
        <dbReference type="ARBA" id="ARBA00022448"/>
    </source>
</evidence>
<organism evidence="10 11">
    <name type="scientific">Orbilia blumenaviensis</name>
    <dbReference type="NCBI Taxonomy" id="1796055"/>
    <lineage>
        <taxon>Eukaryota</taxon>
        <taxon>Fungi</taxon>
        <taxon>Dikarya</taxon>
        <taxon>Ascomycota</taxon>
        <taxon>Pezizomycotina</taxon>
        <taxon>Orbiliomycetes</taxon>
        <taxon>Orbiliales</taxon>
        <taxon>Orbiliaceae</taxon>
        <taxon>Orbilia</taxon>
    </lineage>
</organism>
<keyword evidence="3" id="KW-0509">mRNA transport</keyword>
<evidence type="ECO:0000256" key="7">
    <source>
        <dbReference type="ARBA" id="ARBA00023242"/>
    </source>
</evidence>
<dbReference type="GO" id="GO:0006406">
    <property type="term" value="P:mRNA export from nucleus"/>
    <property type="evidence" value="ECO:0007669"/>
    <property type="project" value="TreeGrafter"/>
</dbReference>
<dbReference type="GO" id="GO:0006606">
    <property type="term" value="P:protein import into nucleus"/>
    <property type="evidence" value="ECO:0007669"/>
    <property type="project" value="TreeGrafter"/>
</dbReference>
<keyword evidence="4" id="KW-0653">Protein transport</keyword>
<gene>
    <name evidence="10" type="ORF">TWF730_007794</name>
</gene>
<dbReference type="Proteomes" id="UP001373714">
    <property type="component" value="Unassembled WGS sequence"/>
</dbReference>
<keyword evidence="8" id="KW-0175">Coiled coil</keyword>
<feature type="compositionally biased region" description="Basic and acidic residues" evidence="9">
    <location>
        <begin position="766"/>
        <end position="787"/>
    </location>
</feature>
<keyword evidence="11" id="KW-1185">Reference proteome</keyword>
<evidence type="ECO:0000256" key="5">
    <source>
        <dbReference type="ARBA" id="ARBA00023010"/>
    </source>
</evidence>
<keyword evidence="2" id="KW-0813">Transport</keyword>
<proteinExistence type="predicted"/>
<sequence>MPVPVPSPVLPEWLRENSLVSRLLSESPSKSGFDNRKLTKKLFSSQKRALFLRETELFVAHGKDIRCADLKDLKSASEKGGQIDGDGYQTLELPELDFDISQLVRSADGETAIIVGEYDVGVALLPATGVMTLDERTSIILKWFKLEPGTTEAPSRIAKAIFHPLGAQPCVIVLTEDAMIHVYEVEFNFDSAKIEPTETHDLKQMLGINRNSSYLIDDIEPSSMCFGGVGSIWSIFTLYILMKNGEIYSICPFLPSKWMLDSDFLDELNYELTAHRTVRDSGDPAISDLEKYNSRQICFWIHEISRLIRVQNLTLKRNEFDEEPAGYLLSRPTMADVTHPLLQGPYLLQPAPEDNFDELNFASDIARIGSSHFSVIAVAWTSGKIDLMLEFDSVAPRWHSTTLKYKKFNEKSPYPVISGYETIQIDVREATEGSSAVYPSLTTDINFPGTLLFNHGYGVEMLNLDDWMKSLTDVVDQEEDENVIGNALMKAEPTGVVHVLGSQRNAPRYPVLGSAMVYDAYLGYLVIGATTSKPAFAVFQLPSKYNYQMAKLKQERSDLSSTSSKLTPRPPVSAISHTTNDEAIASTEQKIQQCRERLLLAKKVIDPRLLKSEIFVNRDHMVLLQKLKDMLFDEMDARYENAQQIYAAALQQQKRFHEQINNIRRFQNQLLEREKQQQGVRDKFKQATETQQVLKDRVERILSKLSAISKKEGYSLVSQAEQEYVEEIHGIEKIIDNMNAKQQKMADFMSLLKRTPSLLEAQPAKPKPERQEPEVPDSNREALTKMVQKEHRLVEDIRKKVGRLENQLQELGLDT</sequence>
<evidence type="ECO:0000256" key="6">
    <source>
        <dbReference type="ARBA" id="ARBA00023132"/>
    </source>
</evidence>
<dbReference type="GO" id="GO:0017056">
    <property type="term" value="F:structural constituent of nuclear pore"/>
    <property type="evidence" value="ECO:0007669"/>
    <property type="project" value="InterPro"/>
</dbReference>
<evidence type="ECO:0000256" key="8">
    <source>
        <dbReference type="SAM" id="Coils"/>
    </source>
</evidence>
<dbReference type="AlphaFoldDB" id="A0AAV9V904"/>
<dbReference type="PANTHER" id="PTHR13257:SF0">
    <property type="entry name" value="NUCLEAR PORE COMPLEX PROTEIN NUP88"/>
    <property type="match status" value="1"/>
</dbReference>
<dbReference type="GO" id="GO:0000055">
    <property type="term" value="P:ribosomal large subunit export from nucleus"/>
    <property type="evidence" value="ECO:0007669"/>
    <property type="project" value="InterPro"/>
</dbReference>
<comment type="caution">
    <text evidence="10">The sequence shown here is derived from an EMBL/GenBank/DDBJ whole genome shotgun (WGS) entry which is preliminary data.</text>
</comment>
<protein>
    <submittedName>
        <fullName evidence="10">Uncharacterized protein</fullName>
    </submittedName>
</protein>
<keyword evidence="5" id="KW-0811">Translocation</keyword>
<reference evidence="10 11" key="1">
    <citation type="submission" date="2019-10" db="EMBL/GenBank/DDBJ databases">
        <authorList>
            <person name="Palmer J.M."/>
        </authorList>
    </citation>
    <scope>NUCLEOTIDE SEQUENCE [LARGE SCALE GENOMIC DNA]</scope>
    <source>
        <strain evidence="10 11">TWF730</strain>
    </source>
</reference>
<dbReference type="InterPro" id="IPR037700">
    <property type="entry name" value="NUP88/NUP82"/>
</dbReference>
<name>A0AAV9V904_9PEZI</name>
<dbReference type="EMBL" id="JAVHNS010000004">
    <property type="protein sequence ID" value="KAK6358460.1"/>
    <property type="molecule type" value="Genomic_DNA"/>
</dbReference>
<evidence type="ECO:0000256" key="3">
    <source>
        <dbReference type="ARBA" id="ARBA00022816"/>
    </source>
</evidence>
<feature type="coiled-coil region" evidence="8">
    <location>
        <begin position="787"/>
        <end position="814"/>
    </location>
</feature>
<keyword evidence="6" id="KW-0906">Nuclear pore complex</keyword>
<accession>A0AAV9V904</accession>
<dbReference type="GO" id="GO:0000056">
    <property type="term" value="P:ribosomal small subunit export from nucleus"/>
    <property type="evidence" value="ECO:0007669"/>
    <property type="project" value="InterPro"/>
</dbReference>
<dbReference type="PANTHER" id="PTHR13257">
    <property type="entry name" value="NUCLEOPORIN NUP84-RELATED"/>
    <property type="match status" value="1"/>
</dbReference>
<evidence type="ECO:0000256" key="9">
    <source>
        <dbReference type="SAM" id="MobiDB-lite"/>
    </source>
</evidence>
<dbReference type="GO" id="GO:0005643">
    <property type="term" value="C:nuclear pore"/>
    <property type="evidence" value="ECO:0007669"/>
    <property type="project" value="UniProtKB-SubCell"/>
</dbReference>
<feature type="region of interest" description="Disordered" evidence="9">
    <location>
        <begin position="759"/>
        <end position="787"/>
    </location>
</feature>
<keyword evidence="7" id="KW-0539">Nucleus</keyword>
<evidence type="ECO:0000256" key="1">
    <source>
        <dbReference type="ARBA" id="ARBA00004567"/>
    </source>
</evidence>
<evidence type="ECO:0000313" key="11">
    <source>
        <dbReference type="Proteomes" id="UP001373714"/>
    </source>
</evidence>